<dbReference type="GeneTree" id="ENSGT00390000008823"/>
<dbReference type="AlphaFoldDB" id="A0A3B4BNY2"/>
<protein>
    <recommendedName>
        <fullName evidence="4">Lung adenoma susceptibility protein 2</fullName>
    </recommendedName>
</protein>
<feature type="region of interest" description="Disordered" evidence="1">
    <location>
        <begin position="156"/>
        <end position="227"/>
    </location>
</feature>
<evidence type="ECO:0000256" key="1">
    <source>
        <dbReference type="SAM" id="MobiDB-lite"/>
    </source>
</evidence>
<reference evidence="2" key="3">
    <citation type="submission" date="2025-09" db="UniProtKB">
        <authorList>
            <consortium name="Ensembl"/>
        </authorList>
    </citation>
    <scope>IDENTIFICATION</scope>
</reference>
<reference evidence="2 3" key="1">
    <citation type="submission" date="2020-10" db="EMBL/GenBank/DDBJ databases">
        <title>Pygocentrus nattereri (red-bellied piranha) genome, fPygNat1, primary haplotype.</title>
        <authorList>
            <person name="Myers G."/>
            <person name="Meyer A."/>
            <person name="Karagic N."/>
            <person name="Pippel M."/>
            <person name="Winkler S."/>
            <person name="Tracey A."/>
            <person name="Wood J."/>
            <person name="Formenti G."/>
            <person name="Howe K."/>
            <person name="Fedrigo O."/>
            <person name="Jarvis E.D."/>
        </authorList>
    </citation>
    <scope>NUCLEOTIDE SEQUENCE [LARGE SCALE GENOMIC DNA]</scope>
</reference>
<dbReference type="Proteomes" id="UP001501920">
    <property type="component" value="Chromosome 16"/>
</dbReference>
<dbReference type="STRING" id="42514.ENSPNAP00000000176"/>
<evidence type="ECO:0000313" key="2">
    <source>
        <dbReference type="Ensembl" id="ENSPNAP00000000176.2"/>
    </source>
</evidence>
<feature type="region of interest" description="Disordered" evidence="1">
    <location>
        <begin position="356"/>
        <end position="431"/>
    </location>
</feature>
<sequence length="480" mass="52961">MGSVDGLLPPESTVTSLLASSGRMKSSLHPEPVRTIKYKDRNYESASEALDAYIADFQRGLRTTDASVGQLELPKEPATSRLHRYRNRDVLKESLTEGELDFLKLPVSPKPRDSDRLSMTTDDLLLLPSDGSLPVTRTSAFLSQSGHYPLRLSFNSSSWSRSRPCRAPRSSFHQPPTPKTPSRASGQNRPLCVDDLLSGRSRTGRGTLPPSSFLTTKRDTPGSLASHHLPRWMTSHKSEMDFSGVTSIPDLRYPAWLKDCDIPTETTSGALAVPSWVNELEENTDEGQQDPKGHKKGSNQDALRELRLQFAETLAAAESGESRHAIYDKGQPFRGDKIGSLIQRAEQVLNSPSLGLCGTAKEQHGSPGSTELLEADRSWDNPPVTFKSPVPVGDPEEQLTTEESQKDTTEKSIGSSSGYSSRKHHGPVEALKQMLFSLQAVEQRVMQQKETEPHSMASVPNPRTPMTNREFKEVHVIKMA</sequence>
<dbReference type="PANTHER" id="PTHR35079">
    <property type="entry name" value="LUNG ADENOMA SUSCEPTIBILITY PROTEIN 2"/>
    <property type="match status" value="1"/>
</dbReference>
<keyword evidence="3" id="KW-1185">Reference proteome</keyword>
<evidence type="ECO:0008006" key="4">
    <source>
        <dbReference type="Google" id="ProtNLM"/>
    </source>
</evidence>
<reference evidence="2" key="2">
    <citation type="submission" date="2025-08" db="UniProtKB">
        <authorList>
            <consortium name="Ensembl"/>
        </authorList>
    </citation>
    <scope>IDENTIFICATION</scope>
</reference>
<proteinExistence type="predicted"/>
<organism evidence="2 3">
    <name type="scientific">Pygocentrus nattereri</name>
    <name type="common">Red-bellied piranha</name>
    <dbReference type="NCBI Taxonomy" id="42514"/>
    <lineage>
        <taxon>Eukaryota</taxon>
        <taxon>Metazoa</taxon>
        <taxon>Chordata</taxon>
        <taxon>Craniata</taxon>
        <taxon>Vertebrata</taxon>
        <taxon>Euteleostomi</taxon>
        <taxon>Actinopterygii</taxon>
        <taxon>Neopterygii</taxon>
        <taxon>Teleostei</taxon>
        <taxon>Ostariophysi</taxon>
        <taxon>Characiformes</taxon>
        <taxon>Characoidei</taxon>
        <taxon>Pygocentrus</taxon>
    </lineage>
</organism>
<name>A0A3B4BNY2_PYGNA</name>
<dbReference type="InterPro" id="IPR052679">
    <property type="entry name" value="Cell_Prolif_Regulator"/>
</dbReference>
<evidence type="ECO:0000313" key="3">
    <source>
        <dbReference type="Proteomes" id="UP001501920"/>
    </source>
</evidence>
<feature type="region of interest" description="Disordered" evidence="1">
    <location>
        <begin position="281"/>
        <end position="300"/>
    </location>
</feature>
<feature type="compositionally biased region" description="Low complexity" evidence="1">
    <location>
        <begin position="156"/>
        <end position="171"/>
    </location>
</feature>
<dbReference type="PANTHER" id="PTHR35079:SF1">
    <property type="entry name" value="LUNG ADENOMA SUSCEPTIBILITY PROTEIN 2"/>
    <property type="match status" value="1"/>
</dbReference>
<accession>A0A3B4BNY2</accession>
<feature type="region of interest" description="Disordered" evidence="1">
    <location>
        <begin position="443"/>
        <end position="469"/>
    </location>
</feature>
<dbReference type="Ensembl" id="ENSPNAT00000014293.2">
    <property type="protein sequence ID" value="ENSPNAP00000000176.2"/>
    <property type="gene ID" value="ENSPNAG00000007333.2"/>
</dbReference>